<evidence type="ECO:0000256" key="7">
    <source>
        <dbReference type="HAMAP-Rule" id="MF_00372"/>
    </source>
</evidence>
<feature type="binding site" evidence="7">
    <location>
        <position position="68"/>
    </location>
    <ligand>
        <name>Zn(2+)</name>
        <dbReference type="ChEBI" id="CHEBI:29105"/>
    </ligand>
</feature>
<comment type="subcellular location">
    <subcellularLocation>
        <location evidence="7">Cytoplasm</location>
    </subcellularLocation>
</comment>
<keyword evidence="5 7" id="KW-0862">Zinc</keyword>
<dbReference type="AlphaFoldDB" id="A0A0H5AB55"/>
<dbReference type="InterPro" id="IPR005920">
    <property type="entry name" value="HutI"/>
</dbReference>
<comment type="cofactor">
    <cofactor evidence="7">
        <name>Zn(2+)</name>
        <dbReference type="ChEBI" id="CHEBI:29105"/>
    </cofactor>
    <cofactor evidence="7">
        <name>Fe(3+)</name>
        <dbReference type="ChEBI" id="CHEBI:29034"/>
    </cofactor>
    <text evidence="7">Binds 1 zinc or iron ion per subunit.</text>
</comment>
<sequence length="401" mass="43225">MKTLWQHCHVATMAQGNYSIIEDAAMVTAGSLIEWIGPRSQVPTADYAQVHDLQGAWVTPGLIDCHTHTVFGGNRSGEFEQRLEGVSYAEIAAKGGGIASTVRATRAATEDELFASAHKRLRSLLRDGVTTVEIKSGYGLDLVNERKMLRVARRLGEALPVSVRATCLAAHALPPEYKDRADDYIDHICAEMLPALAAEGLVDAVDAFCEYLAFSTEQVERVFKVAGQLGLPVKLHAEQLSSLHGSSLAARYHALSADHLEFMTEEDAIAMAASGTVAVLLPGAFYFLRETQLPPMDALRKHGVKIAIASDLNPGTSPALSVRLMLNMACTLFRMTPEEALAGATQHAATALGMGDTHGSLEVGKVADFVAWQIDRPADLAYWLGGELDKRVVRHGVDVTV</sequence>
<comment type="similarity">
    <text evidence="7">Belongs to the metallo-dependent hydrolases superfamily. HutI family.</text>
</comment>
<evidence type="ECO:0000256" key="2">
    <source>
        <dbReference type="ARBA" id="ARBA00022723"/>
    </source>
</evidence>
<dbReference type="Pfam" id="PF01979">
    <property type="entry name" value="Amidohydro_1"/>
    <property type="match status" value="1"/>
</dbReference>
<feature type="binding site" evidence="7">
    <location>
        <position position="236"/>
    </location>
    <ligand>
        <name>Zn(2+)</name>
        <dbReference type="ChEBI" id="CHEBI:29105"/>
    </ligand>
</feature>
<dbReference type="KEGG" id="ptv:AA957_12245"/>
<dbReference type="InterPro" id="IPR006680">
    <property type="entry name" value="Amidohydro-rel"/>
</dbReference>
<dbReference type="GO" id="GO:0005737">
    <property type="term" value="C:cytoplasm"/>
    <property type="evidence" value="ECO:0007669"/>
    <property type="project" value="UniProtKB-SubCell"/>
</dbReference>
<dbReference type="PANTHER" id="PTHR42752">
    <property type="entry name" value="IMIDAZOLONEPROPIONASE"/>
    <property type="match status" value="1"/>
</dbReference>
<keyword evidence="7" id="KW-0963">Cytoplasm</keyword>
<feature type="binding site" evidence="7">
    <location>
        <position position="236"/>
    </location>
    <ligand>
        <name>Fe(3+)</name>
        <dbReference type="ChEBI" id="CHEBI:29034"/>
    </ligand>
</feature>
<feature type="binding site" evidence="7">
    <location>
        <position position="311"/>
    </location>
    <ligand>
        <name>Fe(3+)</name>
        <dbReference type="ChEBI" id="CHEBI:29034"/>
    </ligand>
</feature>
<feature type="binding site" evidence="7">
    <location>
        <position position="75"/>
    </location>
    <ligand>
        <name>4-imidazolone-5-propanoate</name>
        <dbReference type="ChEBI" id="CHEBI:77893"/>
    </ligand>
</feature>
<dbReference type="UniPathway" id="UPA00379">
    <property type="reaction ID" value="UER00551"/>
</dbReference>
<dbReference type="RefSeq" id="WP_049710442.1">
    <property type="nucleotide sequence ID" value="NZ_CP011507.1"/>
</dbReference>
<reference evidence="10" key="2">
    <citation type="submission" date="2015-05" db="EMBL/GenBank/DDBJ databases">
        <authorList>
            <person name="Swarnkar M.K."/>
            <person name="Vyas P."/>
            <person name="Rahi P."/>
            <person name="Thakur R."/>
            <person name="Thakur N."/>
            <person name="Singh A.K."/>
            <person name="Gulati A."/>
        </authorList>
    </citation>
    <scope>NUCLEOTIDE SEQUENCE [LARGE SCALE GENOMIC DNA]</scope>
    <source>
        <strain evidence="10">745</strain>
    </source>
</reference>
<organism evidence="9 10">
    <name type="scientific">Pseudomonas trivialis</name>
    <dbReference type="NCBI Taxonomy" id="200450"/>
    <lineage>
        <taxon>Bacteria</taxon>
        <taxon>Pseudomonadati</taxon>
        <taxon>Pseudomonadota</taxon>
        <taxon>Gammaproteobacteria</taxon>
        <taxon>Pseudomonadales</taxon>
        <taxon>Pseudomonadaceae</taxon>
        <taxon>Pseudomonas</taxon>
    </lineage>
</organism>
<dbReference type="SUPFAM" id="SSF51556">
    <property type="entry name" value="Metallo-dependent hydrolases"/>
    <property type="match status" value="1"/>
</dbReference>
<dbReference type="Gene3D" id="2.30.40.10">
    <property type="entry name" value="Urease, subunit C, domain 1"/>
    <property type="match status" value="1"/>
</dbReference>
<feature type="domain" description="Amidohydrolase-related" evidence="8">
    <location>
        <begin position="57"/>
        <end position="375"/>
    </location>
</feature>
<feature type="binding site" evidence="7">
    <location>
        <position position="316"/>
    </location>
    <ligand>
        <name>4-imidazolone-5-propanoate</name>
        <dbReference type="ChEBI" id="CHEBI:77893"/>
    </ligand>
</feature>
<evidence type="ECO:0000313" key="9">
    <source>
        <dbReference type="EMBL" id="AKS06855.1"/>
    </source>
</evidence>
<feature type="binding site" evidence="7">
    <location>
        <position position="68"/>
    </location>
    <ligand>
        <name>Fe(3+)</name>
        <dbReference type="ChEBI" id="CHEBI:29034"/>
    </ligand>
</feature>
<feature type="binding site" evidence="7">
    <location>
        <position position="315"/>
    </location>
    <ligand>
        <name>N-formimidoyl-L-glutamate</name>
        <dbReference type="ChEBI" id="CHEBI:58928"/>
    </ligand>
</feature>
<dbReference type="EC" id="3.5.2.7" evidence="1 7"/>
<dbReference type="GO" id="GO:0019557">
    <property type="term" value="P:L-histidine catabolic process to glutamate and formate"/>
    <property type="evidence" value="ECO:0007669"/>
    <property type="project" value="UniProtKB-UniPathway"/>
</dbReference>
<dbReference type="GO" id="GO:0019556">
    <property type="term" value="P:L-histidine catabolic process to glutamate and formamide"/>
    <property type="evidence" value="ECO:0007669"/>
    <property type="project" value="UniProtKB-UniRule"/>
</dbReference>
<dbReference type="SUPFAM" id="SSF51338">
    <property type="entry name" value="Composite domain of metallo-dependent hydrolases"/>
    <property type="match status" value="1"/>
</dbReference>
<feature type="binding site" evidence="7">
    <location>
        <position position="138"/>
    </location>
    <ligand>
        <name>N-formimidoyl-L-glutamate</name>
        <dbReference type="ChEBI" id="CHEBI:58928"/>
    </ligand>
</feature>
<dbReference type="GO" id="GO:0005506">
    <property type="term" value="F:iron ion binding"/>
    <property type="evidence" value="ECO:0007669"/>
    <property type="project" value="UniProtKB-UniRule"/>
</dbReference>
<evidence type="ECO:0000313" key="10">
    <source>
        <dbReference type="Proteomes" id="UP000036608"/>
    </source>
</evidence>
<dbReference type="EMBL" id="CP011507">
    <property type="protein sequence ID" value="AKS06855.1"/>
    <property type="molecule type" value="Genomic_DNA"/>
</dbReference>
<comment type="function">
    <text evidence="7">Catalyzes the hydrolytic cleavage of the carbon-nitrogen bond in imidazolone-5-propanoate to yield N-formimidoyl-L-glutamate. It is the third step in the universal histidine degradation pathway.</text>
</comment>
<keyword evidence="6 7" id="KW-0408">Iron</keyword>
<keyword evidence="4 7" id="KW-0369">Histidine metabolism</keyword>
<evidence type="ECO:0000256" key="5">
    <source>
        <dbReference type="ARBA" id="ARBA00022833"/>
    </source>
</evidence>
<dbReference type="Proteomes" id="UP000036608">
    <property type="component" value="Chromosome"/>
</dbReference>
<name>A0A0H5AB55_9PSED</name>
<dbReference type="PANTHER" id="PTHR42752:SF1">
    <property type="entry name" value="IMIDAZOLONEPROPIONASE-RELATED"/>
    <property type="match status" value="1"/>
</dbReference>
<keyword evidence="2 7" id="KW-0479">Metal-binding</keyword>
<reference evidence="9 10" key="1">
    <citation type="journal article" date="2015" name="Genome Announc.">
        <title>Complete Genome Sequence of the Rhizobacterium Pseudomonas trivialis Strain IHBB745 with Multiple Plant Growth-Promoting Activities and Tolerance to Desiccation and Alkalinity.</title>
        <authorList>
            <person name="Gulati A."/>
            <person name="Swarnkar M.K."/>
            <person name="Vyas P."/>
            <person name="Rahi P."/>
            <person name="Thakur R."/>
            <person name="Thakur N."/>
            <person name="Singh A.K."/>
        </authorList>
    </citation>
    <scope>NUCLEOTIDE SEQUENCE [LARGE SCALE GENOMIC DNA]</scope>
    <source>
        <strain evidence="10">745</strain>
    </source>
</reference>
<proteinExistence type="inferred from homology"/>
<dbReference type="InterPro" id="IPR032466">
    <property type="entry name" value="Metal_Hydrolase"/>
</dbReference>
<accession>A0A0H5AB55</accession>
<dbReference type="Gene3D" id="3.20.20.140">
    <property type="entry name" value="Metal-dependent hydrolases"/>
    <property type="match status" value="1"/>
</dbReference>
<feature type="binding site" evidence="7">
    <location>
        <position position="311"/>
    </location>
    <ligand>
        <name>Zn(2+)</name>
        <dbReference type="ChEBI" id="CHEBI:29105"/>
    </ligand>
</feature>
<dbReference type="HAMAP" id="MF_00372">
    <property type="entry name" value="HutI"/>
    <property type="match status" value="1"/>
</dbReference>
<feature type="binding site" evidence="7">
    <location>
        <position position="239"/>
    </location>
    <ligand>
        <name>4-imidazolone-5-propanoate</name>
        <dbReference type="ChEBI" id="CHEBI:77893"/>
    </ligand>
</feature>
<evidence type="ECO:0000256" key="4">
    <source>
        <dbReference type="ARBA" id="ARBA00022808"/>
    </source>
</evidence>
<feature type="binding site" evidence="7">
    <location>
        <position position="66"/>
    </location>
    <ligand>
        <name>Fe(3+)</name>
        <dbReference type="ChEBI" id="CHEBI:29034"/>
    </ligand>
</feature>
<evidence type="ECO:0000256" key="1">
    <source>
        <dbReference type="ARBA" id="ARBA00012864"/>
    </source>
</evidence>
<dbReference type="OrthoDB" id="9776455at2"/>
<dbReference type="FunFam" id="3.20.20.140:FF:000007">
    <property type="entry name" value="Imidazolonepropionase"/>
    <property type="match status" value="1"/>
</dbReference>
<evidence type="ECO:0000259" key="8">
    <source>
        <dbReference type="Pfam" id="PF01979"/>
    </source>
</evidence>
<dbReference type="CDD" id="cd01296">
    <property type="entry name" value="Imidazolone-5PH"/>
    <property type="match status" value="1"/>
</dbReference>
<feature type="binding site" evidence="7">
    <location>
        <position position="66"/>
    </location>
    <ligand>
        <name>Zn(2+)</name>
        <dbReference type="ChEBI" id="CHEBI:29105"/>
    </ligand>
</feature>
<dbReference type="GO" id="GO:0008270">
    <property type="term" value="F:zinc ion binding"/>
    <property type="evidence" value="ECO:0007669"/>
    <property type="project" value="UniProtKB-UniRule"/>
</dbReference>
<comment type="pathway">
    <text evidence="7">Amino-acid degradation; L-histidine degradation into L-glutamate; N-formimidoyl-L-glutamate from L-histidine: step 3/3.</text>
</comment>
<dbReference type="GO" id="GO:0050480">
    <property type="term" value="F:imidazolonepropionase activity"/>
    <property type="evidence" value="ECO:0007669"/>
    <property type="project" value="UniProtKB-UniRule"/>
</dbReference>
<dbReference type="PATRIC" id="fig|200450.3.peg.2525"/>
<dbReference type="NCBIfam" id="TIGR01224">
    <property type="entry name" value="hutI"/>
    <property type="match status" value="1"/>
</dbReference>
<evidence type="ECO:0000256" key="6">
    <source>
        <dbReference type="ARBA" id="ARBA00023004"/>
    </source>
</evidence>
<gene>
    <name evidence="7" type="primary">hutI</name>
    <name evidence="9" type="ORF">AA957_12245</name>
</gene>
<protein>
    <recommendedName>
        <fullName evidence="1 7">Imidazolonepropionase</fullName>
        <ecNumber evidence="1 7">3.5.2.7</ecNumber>
    </recommendedName>
    <alternativeName>
        <fullName evidence="7">Imidazolone-5-propionate hydrolase</fullName>
    </alternativeName>
</protein>
<feature type="binding site" evidence="7">
    <location>
        <position position="313"/>
    </location>
    <ligand>
        <name>N-formimidoyl-L-glutamate</name>
        <dbReference type="ChEBI" id="CHEBI:58928"/>
    </ligand>
</feature>
<comment type="catalytic activity">
    <reaction evidence="7">
        <text>4-imidazolone-5-propanoate + H2O = N-formimidoyl-L-glutamate</text>
        <dbReference type="Rhea" id="RHEA:23660"/>
        <dbReference type="ChEBI" id="CHEBI:15377"/>
        <dbReference type="ChEBI" id="CHEBI:58928"/>
        <dbReference type="ChEBI" id="CHEBI:77893"/>
        <dbReference type="EC" id="3.5.2.7"/>
    </reaction>
</comment>
<dbReference type="InterPro" id="IPR011059">
    <property type="entry name" value="Metal-dep_hydrolase_composite"/>
</dbReference>
<keyword evidence="3 7" id="KW-0378">Hydrolase</keyword>
<feature type="binding site" evidence="7">
    <location>
        <position position="138"/>
    </location>
    <ligand>
        <name>4-imidazolone-5-propanoate</name>
        <dbReference type="ChEBI" id="CHEBI:77893"/>
    </ligand>
</feature>
<evidence type="ECO:0000256" key="3">
    <source>
        <dbReference type="ARBA" id="ARBA00022801"/>
    </source>
</evidence>
<feature type="binding site" evidence="7">
    <location>
        <position position="171"/>
    </location>
    <ligand>
        <name>4-imidazolone-5-propanoate</name>
        <dbReference type="ChEBI" id="CHEBI:77893"/>
    </ligand>
</feature>